<dbReference type="PANTHER" id="PTHR24637">
    <property type="entry name" value="COLLAGEN"/>
    <property type="match status" value="1"/>
</dbReference>
<dbReference type="PANTHER" id="PTHR24637:SF310">
    <property type="entry name" value="NEMATODE CUTICLE COLLAGEN N-TERMINAL DOMAIN-CONTAINING PROTEIN"/>
    <property type="match status" value="1"/>
</dbReference>
<organism evidence="5 6">
    <name type="scientific">Toxocara canis</name>
    <name type="common">Canine roundworm</name>
    <dbReference type="NCBI Taxonomy" id="6265"/>
    <lineage>
        <taxon>Eukaryota</taxon>
        <taxon>Metazoa</taxon>
        <taxon>Ecdysozoa</taxon>
        <taxon>Nematoda</taxon>
        <taxon>Chromadorea</taxon>
        <taxon>Rhabditida</taxon>
        <taxon>Spirurina</taxon>
        <taxon>Ascaridomorpha</taxon>
        <taxon>Ascaridoidea</taxon>
        <taxon>Toxocaridae</taxon>
        <taxon>Toxocara</taxon>
    </lineage>
</organism>
<evidence type="ECO:0000313" key="6">
    <source>
        <dbReference type="Proteomes" id="UP000031036"/>
    </source>
</evidence>
<feature type="transmembrane region" description="Helical" evidence="3">
    <location>
        <begin position="89"/>
        <end position="112"/>
    </location>
</feature>
<feature type="compositionally biased region" description="Pro residues" evidence="2">
    <location>
        <begin position="260"/>
        <end position="270"/>
    </location>
</feature>
<keyword evidence="6" id="KW-1185">Reference proteome</keyword>
<keyword evidence="5" id="KW-0176">Collagen</keyword>
<gene>
    <name evidence="5" type="primary">col-13</name>
    <name evidence="5" type="ORF">Tcan_11274</name>
</gene>
<keyword evidence="3" id="KW-0812">Transmembrane</keyword>
<evidence type="ECO:0000256" key="1">
    <source>
        <dbReference type="ARBA" id="ARBA00022737"/>
    </source>
</evidence>
<dbReference type="STRING" id="6265.A0A0B2UUU0"/>
<dbReference type="EMBL" id="JPKZ01002812">
    <property type="protein sequence ID" value="KHN74861.1"/>
    <property type="molecule type" value="Genomic_DNA"/>
</dbReference>
<feature type="domain" description="Nematode cuticle collagen N-terminal" evidence="4">
    <location>
        <begin position="88"/>
        <end position="140"/>
    </location>
</feature>
<keyword evidence="1" id="KW-0677">Repeat</keyword>
<feature type="domain" description="Nematode cuticle collagen N-terminal" evidence="4">
    <location>
        <begin position="16"/>
        <end position="68"/>
    </location>
</feature>
<comment type="caution">
    <text evidence="5">The sequence shown here is derived from an EMBL/GenBank/DDBJ whole genome shotgun (WGS) entry which is preliminary data.</text>
</comment>
<sequence length="379" mass="38411">MYEKDDREAECNNLRRVTFIGIAASTIATLVCAISVPMAYNYIQQMQSIMQTEVDFCKSRSGNILTEIMRTQMYEKDDREAECNNLRRVTFIGIAASTIATLVCAISVPMAYNYIQQMQSIMQTEVDFCKSRSGNILTEIMRTQTMAEMKRGARRIRQIGYESPDAGVEEHSSSVTEPSHEGCCGCGVGEPGPPGPPGPDGKDGPDGEQGPPGKAGEDAPPRPSPPPAAEPCFDCPEAEPGPPGKEGPKGEPGKQGAPGPDGPPGSPGPIGPVGQMGPAGPPGPAGEKGGTGPPGSVAEGEGPEGPPGPPGPAGPPGPDGAPGPAGKPGPDGPPGPEGDAGADGPPGKPGLDGEAGPIGEAGSTGACDHCPPPRTAPGY</sequence>
<dbReference type="InterPro" id="IPR002486">
    <property type="entry name" value="Col_cuticle_N"/>
</dbReference>
<dbReference type="GO" id="GO:0042302">
    <property type="term" value="F:structural constituent of cuticle"/>
    <property type="evidence" value="ECO:0007669"/>
    <property type="project" value="InterPro"/>
</dbReference>
<dbReference type="Proteomes" id="UP000031036">
    <property type="component" value="Unassembled WGS sequence"/>
</dbReference>
<proteinExistence type="predicted"/>
<dbReference type="OrthoDB" id="5872583at2759"/>
<dbReference type="Pfam" id="PF01391">
    <property type="entry name" value="Collagen"/>
    <property type="match status" value="2"/>
</dbReference>
<protein>
    <submittedName>
        <fullName evidence="5">Cuticle collagen 13</fullName>
    </submittedName>
</protein>
<dbReference type="GO" id="GO:0005581">
    <property type="term" value="C:collagen trimer"/>
    <property type="evidence" value="ECO:0007669"/>
    <property type="project" value="UniProtKB-KW"/>
</dbReference>
<feature type="compositionally biased region" description="Pro residues" evidence="2">
    <location>
        <begin position="370"/>
        <end position="379"/>
    </location>
</feature>
<keyword evidence="3" id="KW-1133">Transmembrane helix</keyword>
<dbReference type="InterPro" id="IPR008160">
    <property type="entry name" value="Collagen"/>
</dbReference>
<dbReference type="SMART" id="SM01088">
    <property type="entry name" value="Col_cuticle_N"/>
    <property type="match status" value="2"/>
</dbReference>
<feature type="region of interest" description="Disordered" evidence="2">
    <location>
        <begin position="162"/>
        <end position="379"/>
    </location>
</feature>
<evidence type="ECO:0000313" key="5">
    <source>
        <dbReference type="EMBL" id="KHN74861.1"/>
    </source>
</evidence>
<evidence type="ECO:0000256" key="3">
    <source>
        <dbReference type="SAM" id="Phobius"/>
    </source>
</evidence>
<evidence type="ECO:0000256" key="2">
    <source>
        <dbReference type="SAM" id="MobiDB-lite"/>
    </source>
</evidence>
<name>A0A0B2UUU0_TOXCA</name>
<accession>A0A0B2UUU0</accession>
<keyword evidence="3" id="KW-0472">Membrane</keyword>
<evidence type="ECO:0000259" key="4">
    <source>
        <dbReference type="SMART" id="SM01088"/>
    </source>
</evidence>
<reference evidence="5 6" key="1">
    <citation type="submission" date="2014-11" db="EMBL/GenBank/DDBJ databases">
        <title>Genetic blueprint of the zoonotic pathogen Toxocara canis.</title>
        <authorList>
            <person name="Zhu X.-Q."/>
            <person name="Korhonen P.K."/>
            <person name="Cai H."/>
            <person name="Young N.D."/>
            <person name="Nejsum P."/>
            <person name="von Samson-Himmelstjerna G."/>
            <person name="Boag P.R."/>
            <person name="Tan P."/>
            <person name="Li Q."/>
            <person name="Min J."/>
            <person name="Yang Y."/>
            <person name="Wang X."/>
            <person name="Fang X."/>
            <person name="Hall R.S."/>
            <person name="Hofmann A."/>
            <person name="Sternberg P.W."/>
            <person name="Jex A.R."/>
            <person name="Gasser R.B."/>
        </authorList>
    </citation>
    <scope>NUCLEOTIDE SEQUENCE [LARGE SCALE GENOMIC DNA]</scope>
    <source>
        <strain evidence="5">PN_DK_2014</strain>
    </source>
</reference>
<dbReference type="AlphaFoldDB" id="A0A0B2UUU0"/>
<dbReference type="OMA" id="MAYNYIQ"/>
<dbReference type="Pfam" id="PF01484">
    <property type="entry name" value="Col_cuticle_N"/>
    <property type="match status" value="2"/>
</dbReference>
<feature type="compositionally biased region" description="Pro residues" evidence="2">
    <location>
        <begin position="304"/>
        <end position="336"/>
    </location>
</feature>
<feature type="transmembrane region" description="Helical" evidence="3">
    <location>
        <begin position="20"/>
        <end position="43"/>
    </location>
</feature>